<dbReference type="Proteomes" id="UP000199063">
    <property type="component" value="Unassembled WGS sequence"/>
</dbReference>
<evidence type="ECO:0000313" key="2">
    <source>
        <dbReference type="EMBL" id="SDL81085.1"/>
    </source>
</evidence>
<dbReference type="EMBL" id="FNHI01000001">
    <property type="protein sequence ID" value="SDL81085.1"/>
    <property type="molecule type" value="Genomic_DNA"/>
</dbReference>
<evidence type="ECO:0000256" key="1">
    <source>
        <dbReference type="SAM" id="MobiDB-lite"/>
    </source>
</evidence>
<dbReference type="AlphaFoldDB" id="A0A1G9N5F6"/>
<dbReference type="OrthoDB" id="4320263at2"/>
<gene>
    <name evidence="2" type="ORF">SAMN05444921_101455</name>
</gene>
<reference evidence="3" key="1">
    <citation type="submission" date="2016-10" db="EMBL/GenBank/DDBJ databases">
        <authorList>
            <person name="Varghese N."/>
            <person name="Submissions S."/>
        </authorList>
    </citation>
    <scope>NUCLEOTIDE SEQUENCE [LARGE SCALE GENOMIC DNA]</scope>
    <source>
        <strain evidence="3">CGMCC 4.7042</strain>
    </source>
</reference>
<evidence type="ECO:0000313" key="3">
    <source>
        <dbReference type="Proteomes" id="UP000199063"/>
    </source>
</evidence>
<evidence type="ECO:0008006" key="4">
    <source>
        <dbReference type="Google" id="ProtNLM"/>
    </source>
</evidence>
<accession>A0A1G9N5F6</accession>
<organism evidence="2 3">
    <name type="scientific">Streptomyces wuyuanensis</name>
    <dbReference type="NCBI Taxonomy" id="1196353"/>
    <lineage>
        <taxon>Bacteria</taxon>
        <taxon>Bacillati</taxon>
        <taxon>Actinomycetota</taxon>
        <taxon>Actinomycetes</taxon>
        <taxon>Kitasatosporales</taxon>
        <taxon>Streptomycetaceae</taxon>
        <taxon>Streptomyces</taxon>
    </lineage>
</organism>
<protein>
    <recommendedName>
        <fullName evidence="4">DUF5133 domain-containing protein</fullName>
    </recommendedName>
</protein>
<feature type="region of interest" description="Disordered" evidence="1">
    <location>
        <begin position="69"/>
        <end position="103"/>
    </location>
</feature>
<name>A0A1G9N5F6_9ACTN</name>
<keyword evidence="3" id="KW-1185">Reference proteome</keyword>
<proteinExistence type="predicted"/>
<dbReference type="Pfam" id="PF17196">
    <property type="entry name" value="DUF5133"/>
    <property type="match status" value="1"/>
</dbReference>
<sequence>MLMPDPKALRSLLARYADLRIAAPTNDGNRRALDDVTYTLCVMTATSTIEDALERADAMLAGAAKATATAATVPPPATGTPAISAPSHESAPPRDDSGVTLVA</sequence>
<dbReference type="InterPro" id="IPR033457">
    <property type="entry name" value="DUF5133"/>
</dbReference>